<gene>
    <name evidence="3" type="ordered locus">syc1733_d</name>
</gene>
<sequence length="349" mass="36618">MLQPEHRLAVLLHGGILGDSGKTGLTLLRYRQGAIAAVIDHETAGQDFQQLTGIARSLPIYGSVAEAIAATEIDVLAIGIAPSGGKLPEAWLAEIDQAVQAGLSIANGLHTPLLLRYQAQLQPQQWIWDIRQEPAGLAIGGGRARSLTAQRILTVGTDMSVGKMSATLELDRAAQAKGLRSAFVGTGQAGILISGQGVPLDAVRVDFASGAVEQAVLTAAEQVDYVWIEGQGSLLHPGSTATLPLLRGSQPTHLVLVHRLGQTHNRHFPEFIIPPLTEVIQLYESLAAASGIFGRPKVAAIALNGGQASDETVADAADQISQETGLPCTDVVRFGAANLLTTILEARDS</sequence>
<dbReference type="Pfam" id="PF17396">
    <property type="entry name" value="DUF1611_N"/>
    <property type="match status" value="1"/>
</dbReference>
<dbReference type="KEGG" id="syc:syc1733_d"/>
<dbReference type="SUPFAM" id="SSF52540">
    <property type="entry name" value="P-loop containing nucleoside triphosphate hydrolases"/>
    <property type="match status" value="1"/>
</dbReference>
<dbReference type="InterPro" id="IPR035402">
    <property type="entry name" value="DgcN-like_N"/>
</dbReference>
<name>A0A0H3KAN7_SYNP6</name>
<evidence type="ECO:0000259" key="1">
    <source>
        <dbReference type="Pfam" id="PF07755"/>
    </source>
</evidence>
<dbReference type="AlphaFoldDB" id="A0A0H3KAN7"/>
<evidence type="ECO:0008006" key="5">
    <source>
        <dbReference type="Google" id="ProtNLM"/>
    </source>
</evidence>
<dbReference type="eggNOG" id="COG3367">
    <property type="taxonomic scope" value="Bacteria"/>
</dbReference>
<evidence type="ECO:0000259" key="2">
    <source>
        <dbReference type="Pfam" id="PF17396"/>
    </source>
</evidence>
<dbReference type="Gene3D" id="3.40.50.300">
    <property type="entry name" value="P-loop containing nucleotide triphosphate hydrolases"/>
    <property type="match status" value="1"/>
</dbReference>
<evidence type="ECO:0000313" key="4">
    <source>
        <dbReference type="Proteomes" id="UP000001175"/>
    </source>
</evidence>
<feature type="domain" description="D-glutamate N-acetyltransferase-like N-terminal" evidence="2">
    <location>
        <begin position="42"/>
        <end position="132"/>
    </location>
</feature>
<feature type="domain" description="D-glutamate N-acetyltransferase-like C-terminal" evidence="1">
    <location>
        <begin position="139"/>
        <end position="340"/>
    </location>
</feature>
<organism evidence="3 4">
    <name type="scientific">Synechococcus sp. (strain ATCC 27144 / PCC 6301 / SAUG 1402/1)</name>
    <name type="common">Anacystis nidulans</name>
    <dbReference type="NCBI Taxonomy" id="269084"/>
    <lineage>
        <taxon>Bacteria</taxon>
        <taxon>Bacillati</taxon>
        <taxon>Cyanobacteriota</taxon>
        <taxon>Cyanophyceae</taxon>
        <taxon>Synechococcales</taxon>
        <taxon>Synechococcaceae</taxon>
        <taxon>Synechococcus</taxon>
    </lineage>
</organism>
<dbReference type="Proteomes" id="UP000001175">
    <property type="component" value="Chromosome"/>
</dbReference>
<reference evidence="3 4" key="1">
    <citation type="journal article" date="2007" name="Photosyn. Res.">
        <title>Complete nucleotide sequence of the freshwater unicellular cyanobacterium Synechococcus elongatus PCC 6301 chromosome: gene content and organization.</title>
        <authorList>
            <person name="Sugita C."/>
            <person name="Ogata K."/>
            <person name="Shikata M."/>
            <person name="Jikuya H."/>
            <person name="Takano J."/>
            <person name="Furumichi M."/>
            <person name="Kanehisa M."/>
            <person name="Omata T."/>
            <person name="Sugiura M."/>
            <person name="Sugita M."/>
        </authorList>
    </citation>
    <scope>NUCLEOTIDE SEQUENCE [LARGE SCALE GENOMIC DNA]</scope>
    <source>
        <strain evidence="4">ATCC 27144 / PCC 6301 / SAUG 1402/1</strain>
    </source>
</reference>
<proteinExistence type="predicted"/>
<dbReference type="PIRSF" id="PIRSF026760">
    <property type="entry name" value="UCP026760"/>
    <property type="match status" value="1"/>
</dbReference>
<dbReference type="InterPro" id="IPR035086">
    <property type="entry name" value="DgcN-like_C"/>
</dbReference>
<dbReference type="EMBL" id="AP008231">
    <property type="protein sequence ID" value="BAD79923.1"/>
    <property type="molecule type" value="Genomic_DNA"/>
</dbReference>
<dbReference type="InterPro" id="IPR011669">
    <property type="entry name" value="DgcN-like"/>
</dbReference>
<dbReference type="Gene3D" id="3.40.50.720">
    <property type="entry name" value="NAD(P)-binding Rossmann-like Domain"/>
    <property type="match status" value="1"/>
</dbReference>
<protein>
    <recommendedName>
        <fullName evidence="5">DUF1611 domain-containing protein</fullName>
    </recommendedName>
</protein>
<evidence type="ECO:0000313" key="3">
    <source>
        <dbReference type="EMBL" id="BAD79923.1"/>
    </source>
</evidence>
<dbReference type="RefSeq" id="WP_011244043.1">
    <property type="nucleotide sequence ID" value="NC_006576.1"/>
</dbReference>
<dbReference type="PANTHER" id="PTHR40690">
    <property type="entry name" value="GLL3100 PROTEIN"/>
    <property type="match status" value="1"/>
</dbReference>
<dbReference type="InterPro" id="IPR027417">
    <property type="entry name" value="P-loop_NTPase"/>
</dbReference>
<dbReference type="Pfam" id="PF07755">
    <property type="entry name" value="DUF1611"/>
    <property type="match status" value="1"/>
</dbReference>
<dbReference type="PANTHER" id="PTHR40690:SF1">
    <property type="entry name" value="DUF1611 DOMAIN-CONTAINING PROTEIN"/>
    <property type="match status" value="1"/>
</dbReference>
<accession>A0A0H3KAN7</accession>